<feature type="compositionally biased region" description="Low complexity" evidence="1">
    <location>
        <begin position="677"/>
        <end position="693"/>
    </location>
</feature>
<gene>
    <name evidence="3" type="primary">MAP10</name>
</gene>
<dbReference type="Proteomes" id="UP000694412">
    <property type="component" value="Chromosome 3"/>
</dbReference>
<evidence type="ECO:0000313" key="4">
    <source>
        <dbReference type="Proteomes" id="UP000694412"/>
    </source>
</evidence>
<reference evidence="3" key="3">
    <citation type="submission" date="2025-09" db="UniProtKB">
        <authorList>
            <consortium name="Ensembl"/>
        </authorList>
    </citation>
    <scope>IDENTIFICATION</scope>
</reference>
<dbReference type="PANTHER" id="PTHR21831">
    <property type="entry name" value="MICROTUBULE-ASSOCIATED PROTEIN 10"/>
    <property type="match status" value="1"/>
</dbReference>
<feature type="region of interest" description="Disordered" evidence="1">
    <location>
        <begin position="328"/>
        <end position="407"/>
    </location>
</feature>
<sequence length="831" mass="90791">MWEPGPAYSSQRPLQRRVAETTTKVPPPSRASLARAPLNLHQAVARGAVMSAAGGDVGLFALEVLVEAVRVAAPSPALRPAVALRLLSFPTLLVHPAASAPLLRPGRPFPFGRGKRCLFRWLRGSLCSALRRHPLRALLLALPATLGPEPVRWGRRGRFPLKDASGRTVGELVLGFSLSSLKAGEQSGPDTPPHTSPAPEDEEEEEEEVDEEEERGEEDGNIICPPVLYYSHEPAESRLPPAAAMGHSDRIVVQSPQEQSKVQSPPHPSAGPSLLHPSSPQQLHSTLAQLPLLSALLAELSVLTRSATPAAVHPHLAWLYQAPGYCDTRPQPSSHSSAHKPAEVLVRPSGSSEATNSQLKQGQEQTTLTLPGSSQAGKRSKNAAHHGERESERNCTTKENTPPRRKLLYGLTNTLRLRLKQTNPDKLIHLERREQYRKKQVEMLKVRSPLSKRKLLKNAGEQCVVSHRLCSKGDHSKQNGEVDETVETSLQNAPLKEYFSSTDACPDLQKQAAESPLRNVFASKEHPCKATASSLLGKTILKSAHKEKDLKVQLPAAFTSDANVKGSNDNEETIHLIHHKIMEHDNSSVASDQKGSPSWTAGKSSEFIYSDDFFASPDNIVYSEDFTSAESTERDLEDLDSSPEPLWLESPNRPQSGTEEESSRSRVSKASERAESISDFVPVHSSSSPVSSLKRSHGLKNSKGTGGESADLLNNPSLWAGLLDEEQEAHQVDKEENRVEQHIKQASILRDEQVSSDTYLNIGKGQTSTEKTQSVTQVSSYLPSNLSNHELSDVENSRSSKNDDVLGDLHAPIQYKDISELVICNLPGYTV</sequence>
<dbReference type="GO" id="GO:0005881">
    <property type="term" value="C:cytoplasmic microtubule"/>
    <property type="evidence" value="ECO:0007669"/>
    <property type="project" value="Ensembl"/>
</dbReference>
<name>A0A8C2Y6A5_COTJA</name>
<evidence type="ECO:0000259" key="2">
    <source>
        <dbReference type="Pfam" id="PF14925"/>
    </source>
</evidence>
<feature type="compositionally biased region" description="Acidic residues" evidence="1">
    <location>
        <begin position="199"/>
        <end position="220"/>
    </location>
</feature>
<proteinExistence type="predicted"/>
<organism evidence="3 4">
    <name type="scientific">Coturnix japonica</name>
    <name type="common">Japanese quail</name>
    <name type="synonym">Coturnix coturnix japonica</name>
    <dbReference type="NCBI Taxonomy" id="93934"/>
    <lineage>
        <taxon>Eukaryota</taxon>
        <taxon>Metazoa</taxon>
        <taxon>Chordata</taxon>
        <taxon>Craniata</taxon>
        <taxon>Vertebrata</taxon>
        <taxon>Euteleostomi</taxon>
        <taxon>Archelosauria</taxon>
        <taxon>Archosauria</taxon>
        <taxon>Dinosauria</taxon>
        <taxon>Saurischia</taxon>
        <taxon>Theropoda</taxon>
        <taxon>Coelurosauria</taxon>
        <taxon>Aves</taxon>
        <taxon>Neognathae</taxon>
        <taxon>Galloanserae</taxon>
        <taxon>Galliformes</taxon>
        <taxon>Phasianidae</taxon>
        <taxon>Perdicinae</taxon>
        <taxon>Coturnix</taxon>
    </lineage>
</organism>
<dbReference type="GO" id="GO:1990023">
    <property type="term" value="C:mitotic spindle midzone"/>
    <property type="evidence" value="ECO:0007669"/>
    <property type="project" value="Ensembl"/>
</dbReference>
<dbReference type="InterPro" id="IPR026679">
    <property type="entry name" value="MAP10_C-term"/>
</dbReference>
<reference evidence="3" key="1">
    <citation type="submission" date="2015-11" db="EMBL/GenBank/DDBJ databases">
        <authorList>
            <consortium name="International Coturnix japonica Genome Analysis Consortium"/>
            <person name="Warren W."/>
            <person name="Burt D.W."/>
            <person name="Antin P.B."/>
            <person name="Lanford R."/>
            <person name="Gros J."/>
            <person name="Wilson R.K."/>
        </authorList>
    </citation>
    <scope>NUCLEOTIDE SEQUENCE [LARGE SCALE GENOMIC DNA]</scope>
</reference>
<feature type="compositionally biased region" description="Basic and acidic residues" evidence="1">
    <location>
        <begin position="661"/>
        <end position="676"/>
    </location>
</feature>
<feature type="region of interest" description="Disordered" evidence="1">
    <location>
        <begin position="628"/>
        <end position="712"/>
    </location>
</feature>
<feature type="region of interest" description="Disordered" evidence="1">
    <location>
        <begin position="786"/>
        <end position="805"/>
    </location>
</feature>
<evidence type="ECO:0000256" key="1">
    <source>
        <dbReference type="SAM" id="MobiDB-lite"/>
    </source>
</evidence>
<dbReference type="GO" id="GO:0030496">
    <property type="term" value="C:midbody"/>
    <property type="evidence" value="ECO:0007669"/>
    <property type="project" value="Ensembl"/>
</dbReference>
<dbReference type="GO" id="GO:0032886">
    <property type="term" value="P:regulation of microtubule-based process"/>
    <property type="evidence" value="ECO:0007669"/>
    <property type="project" value="Ensembl"/>
</dbReference>
<reference evidence="3" key="2">
    <citation type="submission" date="2025-08" db="UniProtKB">
        <authorList>
            <consortium name="Ensembl"/>
        </authorList>
    </citation>
    <scope>IDENTIFICATION</scope>
</reference>
<feature type="region of interest" description="Disordered" evidence="1">
    <location>
        <begin position="1"/>
        <end position="28"/>
    </location>
</feature>
<dbReference type="GO" id="GO:0051256">
    <property type="term" value="P:mitotic spindle midzone assembly"/>
    <property type="evidence" value="ECO:0007669"/>
    <property type="project" value="Ensembl"/>
</dbReference>
<dbReference type="AlphaFoldDB" id="A0A8C2Y6A5"/>
<keyword evidence="4" id="KW-1185">Reference proteome</keyword>
<dbReference type="GO" id="GO:0031122">
    <property type="term" value="P:cytoplasmic microtubule organization"/>
    <property type="evidence" value="ECO:0007669"/>
    <property type="project" value="Ensembl"/>
</dbReference>
<protein>
    <submittedName>
        <fullName evidence="3">Microtubule associated protein 10</fullName>
    </submittedName>
</protein>
<dbReference type="GO" id="GO:0097431">
    <property type="term" value="C:mitotic spindle pole"/>
    <property type="evidence" value="ECO:0007669"/>
    <property type="project" value="Ensembl"/>
</dbReference>
<feature type="region of interest" description="Disordered" evidence="1">
    <location>
        <begin position="253"/>
        <end position="280"/>
    </location>
</feature>
<feature type="compositionally biased region" description="Basic and acidic residues" evidence="1">
    <location>
        <begin position="790"/>
        <end position="804"/>
    </location>
</feature>
<dbReference type="InterPro" id="IPR039302">
    <property type="entry name" value="MAP10"/>
</dbReference>
<feature type="region of interest" description="Disordered" evidence="1">
    <location>
        <begin position="182"/>
        <end position="224"/>
    </location>
</feature>
<accession>A0A8C2Y6A5</accession>
<dbReference type="Ensembl" id="ENSCJPT00005006388.1">
    <property type="protein sequence ID" value="ENSCJPP00005003637.1"/>
    <property type="gene ID" value="ENSCJPG00005003783.1"/>
</dbReference>
<dbReference type="Pfam" id="PF14925">
    <property type="entry name" value="HPHLAWLY"/>
    <property type="match status" value="1"/>
</dbReference>
<feature type="compositionally biased region" description="Polar residues" evidence="1">
    <location>
        <begin position="349"/>
        <end position="377"/>
    </location>
</feature>
<evidence type="ECO:0000313" key="3">
    <source>
        <dbReference type="Ensembl" id="ENSCJPP00005003637.1"/>
    </source>
</evidence>
<dbReference type="GO" id="GO:0005813">
    <property type="term" value="C:centrosome"/>
    <property type="evidence" value="ECO:0007669"/>
    <property type="project" value="Ensembl"/>
</dbReference>
<feature type="compositionally biased region" description="Polar residues" evidence="1">
    <location>
        <begin position="254"/>
        <end position="263"/>
    </location>
</feature>
<dbReference type="GO" id="GO:0032467">
    <property type="term" value="P:positive regulation of cytokinesis"/>
    <property type="evidence" value="ECO:0007669"/>
    <property type="project" value="Ensembl"/>
</dbReference>
<feature type="domain" description="Microtubule-associated protein 10 C-terminal" evidence="2">
    <location>
        <begin position="274"/>
        <end position="830"/>
    </location>
</feature>
<dbReference type="GeneTree" id="ENSGT00390000008459"/>
<dbReference type="PANTHER" id="PTHR21831:SF2">
    <property type="entry name" value="MICROTUBULE-ASSOCIATED PROTEIN 10"/>
    <property type="match status" value="1"/>
</dbReference>
<dbReference type="GO" id="GO:0008017">
    <property type="term" value="F:microtubule binding"/>
    <property type="evidence" value="ECO:0007669"/>
    <property type="project" value="Ensembl"/>
</dbReference>
<feature type="compositionally biased region" description="Basic and acidic residues" evidence="1">
    <location>
        <begin position="385"/>
        <end position="396"/>
    </location>
</feature>